<dbReference type="PANTHER" id="PTHR23521">
    <property type="entry name" value="TRANSPORTER MFS SUPERFAMILY"/>
    <property type="match status" value="1"/>
</dbReference>
<dbReference type="InterPro" id="IPR011701">
    <property type="entry name" value="MFS"/>
</dbReference>
<dbReference type="SUPFAM" id="SSF103473">
    <property type="entry name" value="MFS general substrate transporter"/>
    <property type="match status" value="1"/>
</dbReference>
<comment type="caution">
    <text evidence="7">The sequence shown here is derived from an EMBL/GenBank/DDBJ whole genome shotgun (WGS) entry which is preliminary data.</text>
</comment>
<dbReference type="GO" id="GO:0022857">
    <property type="term" value="F:transmembrane transporter activity"/>
    <property type="evidence" value="ECO:0007669"/>
    <property type="project" value="InterPro"/>
</dbReference>
<keyword evidence="2 5" id="KW-0812">Transmembrane</keyword>
<feature type="transmembrane region" description="Helical" evidence="5">
    <location>
        <begin position="249"/>
        <end position="272"/>
    </location>
</feature>
<feature type="transmembrane region" description="Helical" evidence="5">
    <location>
        <begin position="75"/>
        <end position="94"/>
    </location>
</feature>
<evidence type="ECO:0000313" key="7">
    <source>
        <dbReference type="EMBL" id="MPV87630.1"/>
    </source>
</evidence>
<evidence type="ECO:0000256" key="2">
    <source>
        <dbReference type="ARBA" id="ARBA00022692"/>
    </source>
</evidence>
<accession>A0A7J9UUV0</accession>
<dbReference type="Proteomes" id="UP000429644">
    <property type="component" value="Unassembled WGS sequence"/>
</dbReference>
<dbReference type="PANTHER" id="PTHR23521:SF3">
    <property type="entry name" value="MFS TRANSPORTER"/>
    <property type="match status" value="1"/>
</dbReference>
<evidence type="ECO:0000313" key="8">
    <source>
        <dbReference type="Proteomes" id="UP000429644"/>
    </source>
</evidence>
<evidence type="ECO:0000256" key="1">
    <source>
        <dbReference type="ARBA" id="ARBA00004651"/>
    </source>
</evidence>
<comment type="subcellular location">
    <subcellularLocation>
        <location evidence="1">Cell membrane</location>
        <topology evidence="1">Multi-pass membrane protein</topology>
    </subcellularLocation>
</comment>
<dbReference type="EMBL" id="WHPD01000664">
    <property type="protein sequence ID" value="MPV87630.1"/>
    <property type="molecule type" value="Genomic_DNA"/>
</dbReference>
<sequence>MTRSQGRQLALIALVQVLAMALWFSASAVLPALRQEWDLGTSAANLLATSLQVGFVAGALLSAFLNIADRVRAHLLMSVSALTGSLLTALVLVIGEEYVLAVLIRFLTGVCLAGVYPVGMKLMATWFDRGRSFAMGVLIGALTLGSSLPQLLVAVSASDWRPVLVAAALLAGLGGIVALVLVRPGPHLAGAAPFAPRYAIRMFQDPNQRRINLGYYGHMWELYAFWTWLPTYLAAVEIFGDGIAIQSPAVGLLTFTVIGVAGTAGCVAAGRWGEGAGPVRMARLALVTSGTCAVASYGVSMLGLVPLTALLMIWGASVVADSGQFSAALSHVTDPGHVGTALTVQTAVGFAVTTVSIQGLPYLAEATSWRIAFVALSAGPLFGVLALRERRLVPAPS</sequence>
<evidence type="ECO:0000256" key="3">
    <source>
        <dbReference type="ARBA" id="ARBA00022989"/>
    </source>
</evidence>
<dbReference type="InterPro" id="IPR020846">
    <property type="entry name" value="MFS_dom"/>
</dbReference>
<protein>
    <submittedName>
        <fullName evidence="7">MFS transporter</fullName>
    </submittedName>
</protein>
<proteinExistence type="predicted"/>
<feature type="domain" description="Major facilitator superfamily (MFS) profile" evidence="6">
    <location>
        <begin position="1"/>
        <end position="391"/>
    </location>
</feature>
<evidence type="ECO:0000256" key="4">
    <source>
        <dbReference type="ARBA" id="ARBA00023136"/>
    </source>
</evidence>
<dbReference type="Gene3D" id="1.20.1250.20">
    <property type="entry name" value="MFS general substrate transporter like domains"/>
    <property type="match status" value="1"/>
</dbReference>
<feature type="transmembrane region" description="Helical" evidence="5">
    <location>
        <begin position="284"/>
        <end position="314"/>
    </location>
</feature>
<feature type="transmembrane region" description="Helical" evidence="5">
    <location>
        <begin position="132"/>
        <end position="157"/>
    </location>
</feature>
<dbReference type="InterPro" id="IPR036259">
    <property type="entry name" value="MFS_trans_sf"/>
</dbReference>
<dbReference type="RefSeq" id="WP_152230231.1">
    <property type="nucleotide sequence ID" value="NZ_BAAAOT010000004.1"/>
</dbReference>
<dbReference type="Pfam" id="PF07690">
    <property type="entry name" value="MFS_1"/>
    <property type="match status" value="1"/>
</dbReference>
<feature type="transmembrane region" description="Helical" evidence="5">
    <location>
        <begin position="44"/>
        <end position="68"/>
    </location>
</feature>
<gene>
    <name evidence="7" type="ORF">GB882_03035</name>
</gene>
<reference evidence="7 8" key="1">
    <citation type="submission" date="2019-10" db="EMBL/GenBank/DDBJ databases">
        <title>Georgenia wutianyii sp. nov. and Georgenia yuyongxinii sp. nov. isolated from plateau pika (Ochotona curzoniae) in the Qinghai-Tibet plateau of China.</title>
        <authorList>
            <person name="Tian Z."/>
        </authorList>
    </citation>
    <scope>NUCLEOTIDE SEQUENCE [LARGE SCALE GENOMIC DNA]</scope>
    <source>
        <strain evidence="7 8">JCM 15130</strain>
    </source>
</reference>
<organism evidence="7 8">
    <name type="scientific">Georgenia ruanii</name>
    <dbReference type="NCBI Taxonomy" id="348442"/>
    <lineage>
        <taxon>Bacteria</taxon>
        <taxon>Bacillati</taxon>
        <taxon>Actinomycetota</taxon>
        <taxon>Actinomycetes</taxon>
        <taxon>Micrococcales</taxon>
        <taxon>Bogoriellaceae</taxon>
        <taxon>Georgenia</taxon>
    </lineage>
</organism>
<feature type="transmembrane region" description="Helical" evidence="5">
    <location>
        <begin position="211"/>
        <end position="229"/>
    </location>
</feature>
<name>A0A7J9UUV0_9MICO</name>
<feature type="transmembrane region" description="Helical" evidence="5">
    <location>
        <begin position="369"/>
        <end position="387"/>
    </location>
</feature>
<dbReference type="PROSITE" id="PS50850">
    <property type="entry name" value="MFS"/>
    <property type="match status" value="1"/>
</dbReference>
<dbReference type="OrthoDB" id="9781976at2"/>
<keyword evidence="8" id="KW-1185">Reference proteome</keyword>
<keyword evidence="4 5" id="KW-0472">Membrane</keyword>
<dbReference type="GO" id="GO:0005886">
    <property type="term" value="C:plasma membrane"/>
    <property type="evidence" value="ECO:0007669"/>
    <property type="project" value="UniProtKB-SubCell"/>
</dbReference>
<evidence type="ECO:0000259" key="6">
    <source>
        <dbReference type="PROSITE" id="PS50850"/>
    </source>
</evidence>
<dbReference type="AlphaFoldDB" id="A0A7J9UUV0"/>
<feature type="transmembrane region" description="Helical" evidence="5">
    <location>
        <begin position="100"/>
        <end position="120"/>
    </location>
</feature>
<keyword evidence="3 5" id="KW-1133">Transmembrane helix</keyword>
<feature type="transmembrane region" description="Helical" evidence="5">
    <location>
        <begin position="163"/>
        <end position="182"/>
    </location>
</feature>
<evidence type="ECO:0000256" key="5">
    <source>
        <dbReference type="SAM" id="Phobius"/>
    </source>
</evidence>